<dbReference type="InterPro" id="IPR031968">
    <property type="entry name" value="VASt"/>
</dbReference>
<dbReference type="Pfam" id="PF02893">
    <property type="entry name" value="GRAM"/>
    <property type="match status" value="1"/>
</dbReference>
<evidence type="ECO:0000256" key="4">
    <source>
        <dbReference type="ARBA" id="ARBA00022989"/>
    </source>
</evidence>
<feature type="region of interest" description="Disordered" evidence="6">
    <location>
        <begin position="1"/>
        <end position="86"/>
    </location>
</feature>
<evidence type="ECO:0000313" key="9">
    <source>
        <dbReference type="EMBL" id="KAK1926067.1"/>
    </source>
</evidence>
<dbReference type="GO" id="GO:0140268">
    <property type="term" value="C:endoplasmic reticulum-plasma membrane contact site"/>
    <property type="evidence" value="ECO:0007669"/>
    <property type="project" value="TreeGrafter"/>
</dbReference>
<evidence type="ECO:0000256" key="5">
    <source>
        <dbReference type="ARBA" id="ARBA00023136"/>
    </source>
</evidence>
<feature type="compositionally biased region" description="Low complexity" evidence="6">
    <location>
        <begin position="223"/>
        <end position="242"/>
    </location>
</feature>
<dbReference type="GO" id="GO:0120015">
    <property type="term" value="F:sterol transfer activity"/>
    <property type="evidence" value="ECO:0007669"/>
    <property type="project" value="TreeGrafter"/>
</dbReference>
<feature type="compositionally biased region" description="Basic and acidic residues" evidence="6">
    <location>
        <begin position="207"/>
        <end position="217"/>
    </location>
</feature>
<dbReference type="InterPro" id="IPR051482">
    <property type="entry name" value="Cholesterol_transport"/>
</dbReference>
<dbReference type="GO" id="GO:0005739">
    <property type="term" value="C:mitochondrion"/>
    <property type="evidence" value="ECO:0007669"/>
    <property type="project" value="TreeGrafter"/>
</dbReference>
<evidence type="ECO:0000313" key="10">
    <source>
        <dbReference type="Proteomes" id="UP001182556"/>
    </source>
</evidence>
<dbReference type="InterPro" id="IPR004182">
    <property type="entry name" value="GRAM"/>
</dbReference>
<keyword evidence="4 7" id="KW-1133">Transmembrane helix</keyword>
<dbReference type="GO" id="GO:0005886">
    <property type="term" value="C:plasma membrane"/>
    <property type="evidence" value="ECO:0007669"/>
    <property type="project" value="TreeGrafter"/>
</dbReference>
<feature type="compositionally biased region" description="Polar residues" evidence="6">
    <location>
        <begin position="153"/>
        <end position="174"/>
    </location>
</feature>
<name>A0AAD9FU36_PAPLA</name>
<dbReference type="CDD" id="cd13220">
    <property type="entry name" value="PH-GRAM_GRAMDC"/>
    <property type="match status" value="1"/>
</dbReference>
<dbReference type="AlphaFoldDB" id="A0AAD9FU36"/>
<dbReference type="PANTHER" id="PTHR23319">
    <property type="entry name" value="GRAM DOMAIN CONTAINING 1B, ISOFORM E"/>
    <property type="match status" value="1"/>
</dbReference>
<evidence type="ECO:0000256" key="3">
    <source>
        <dbReference type="ARBA" id="ARBA00022692"/>
    </source>
</evidence>
<protein>
    <recommendedName>
        <fullName evidence="8">VASt domain-containing protein</fullName>
    </recommendedName>
</protein>
<comment type="subcellular location">
    <subcellularLocation>
        <location evidence="1">Membrane</location>
        <topology evidence="1">Single-pass membrane protein</topology>
    </subcellularLocation>
</comment>
<feature type="region of interest" description="Disordered" evidence="6">
    <location>
        <begin position="103"/>
        <end position="181"/>
    </location>
</feature>
<feature type="compositionally biased region" description="Basic and acidic residues" evidence="6">
    <location>
        <begin position="22"/>
        <end position="34"/>
    </location>
</feature>
<dbReference type="GO" id="GO:0032934">
    <property type="term" value="F:sterol binding"/>
    <property type="evidence" value="ECO:0007669"/>
    <property type="project" value="TreeGrafter"/>
</dbReference>
<evidence type="ECO:0000256" key="7">
    <source>
        <dbReference type="SAM" id="Phobius"/>
    </source>
</evidence>
<keyword evidence="10" id="KW-1185">Reference proteome</keyword>
<dbReference type="SMART" id="SM00568">
    <property type="entry name" value="GRAM"/>
    <property type="match status" value="1"/>
</dbReference>
<reference evidence="9" key="1">
    <citation type="submission" date="2023-02" db="EMBL/GenBank/DDBJ databases">
        <title>Identification and recombinant expression of a fungal hydrolase from Papiliotrema laurentii that hydrolyzes apple cutin and clears colloidal polyester polyurethane.</title>
        <authorList>
            <consortium name="DOE Joint Genome Institute"/>
            <person name="Roman V.A."/>
            <person name="Bojanowski C."/>
            <person name="Crable B.R."/>
            <person name="Wagner D.N."/>
            <person name="Hung C.S."/>
            <person name="Nadeau L.J."/>
            <person name="Schratz L."/>
            <person name="Haridas S."/>
            <person name="Pangilinan J."/>
            <person name="Lipzen A."/>
            <person name="Na H."/>
            <person name="Yan M."/>
            <person name="Ng V."/>
            <person name="Grigoriev I.V."/>
            <person name="Spatafora J.W."/>
            <person name="Barlow D."/>
            <person name="Biffinger J."/>
            <person name="Kelley-Loughnane N."/>
            <person name="Varaljay V.A."/>
            <person name="Crookes-Goodson W.J."/>
        </authorList>
    </citation>
    <scope>NUCLEOTIDE SEQUENCE</scope>
    <source>
        <strain evidence="9">5307AH</strain>
    </source>
</reference>
<evidence type="ECO:0000256" key="6">
    <source>
        <dbReference type="SAM" id="MobiDB-lite"/>
    </source>
</evidence>
<feature type="domain" description="VASt" evidence="8">
    <location>
        <begin position="552"/>
        <end position="722"/>
    </location>
</feature>
<dbReference type="InterPro" id="IPR011993">
    <property type="entry name" value="PH-like_dom_sf"/>
</dbReference>
<dbReference type="GO" id="GO:0032366">
    <property type="term" value="P:intracellular sterol transport"/>
    <property type="evidence" value="ECO:0007669"/>
    <property type="project" value="TreeGrafter"/>
</dbReference>
<accession>A0AAD9FU36</accession>
<feature type="region of interest" description="Disordered" evidence="6">
    <location>
        <begin position="207"/>
        <end position="294"/>
    </location>
</feature>
<feature type="compositionally biased region" description="Acidic residues" evidence="6">
    <location>
        <begin position="347"/>
        <end position="370"/>
    </location>
</feature>
<sequence length="907" mass="99501">MPGILSRFKRSPSRSSYQSDGSDEHPPTSRDRRATIGTSTFPVTPSHQDQNSHVPKASPLNTPSSLPRSGSLFIENLPISPPSASANSRIELTISVDSPLVRPQTQRNVGTPKLVLTEEGASPRSVKSSPVCGRDSPTPASPSRDTAGLGLGQINTSRPRSTSAAEYDFTTSTPHPHFELPETHHHRMNALPLVANAENLQREQLREQLDERSERRRSGSIMSNGTGTRRSRSGSLVSRLRTASPTAASASMLSPDSRRSSMSMDKGKKSKKAKKARKERSKSGSSGVSGPNGSIAAALAKSGLHLASPGESEMPSAADAKRRATNRSPWLVRGQQADDDSFSKAEGDDEADLYDDYDYDEDEDETDSDLDDHLPVTGFAVASNRRQHEFHHLFPAVDEGDYLIEDYGCALSKDILVQGRLYVSENHLCFHANIFGWVTDLVIPFTSIRTIEKKMTALVIPNAIGVATHEAKYTFASFISRDSTYDVMMNIWRLCNPNAVMSTASFAIPNQSRPASINFDAQDVPISAASNVKSPAKGHAKTECSCGKEGKHYGEVALDAVFHSTPEKVYNLMFNSEWYKRFLDESQKLRDVEMSDWRPAAETNNLARSISYIKPLNGSIGPKQTKCHIVDEHQHRDVDDYISMLTTTKTPDVPSGGVFSVKTRSCITWAGPNSTRVLVTTAVEWTGKSWVKGIIEKSAIEGQKTYHNDLEKGMKAHMKEHSVEYAGDASVETEEEAAEAETKAERAPTEAAAYAAQQRKERQERDFWSIQGGVDSVVSGAKLIGSGVKAVLDAVADIVSDTPLSKQTILAALIGVLVLSNVYTYFAFKSTKEGIKARRAGRLGYGNEMEDAVRAILRQQQESARSPAEEARELQRVLGDIEVRFQRLQAGLKETLRREDGRFEDVD</sequence>
<dbReference type="Pfam" id="PF16016">
    <property type="entry name" value="VASt"/>
    <property type="match status" value="1"/>
</dbReference>
<feature type="compositionally biased region" description="Low complexity" evidence="6">
    <location>
        <begin position="249"/>
        <end position="264"/>
    </location>
</feature>
<evidence type="ECO:0000256" key="1">
    <source>
        <dbReference type="ARBA" id="ARBA00004167"/>
    </source>
</evidence>
<feature type="compositionally biased region" description="Basic residues" evidence="6">
    <location>
        <begin position="268"/>
        <end position="280"/>
    </location>
</feature>
<feature type="transmembrane region" description="Helical" evidence="7">
    <location>
        <begin position="809"/>
        <end position="828"/>
    </location>
</feature>
<feature type="region of interest" description="Disordered" evidence="6">
    <location>
        <begin position="306"/>
        <end position="370"/>
    </location>
</feature>
<dbReference type="Gene3D" id="2.30.29.30">
    <property type="entry name" value="Pleckstrin-homology domain (PH domain)/Phosphotyrosine-binding domain (PTB)"/>
    <property type="match status" value="1"/>
</dbReference>
<dbReference type="GO" id="GO:0032541">
    <property type="term" value="C:cortical endoplasmic reticulum"/>
    <property type="evidence" value="ECO:0007669"/>
    <property type="project" value="TreeGrafter"/>
</dbReference>
<comment type="caution">
    <text evidence="9">The sequence shown here is derived from an EMBL/GenBank/DDBJ whole genome shotgun (WGS) entry which is preliminary data.</text>
</comment>
<proteinExistence type="inferred from homology"/>
<keyword evidence="3 7" id="KW-0812">Transmembrane</keyword>
<dbReference type="PROSITE" id="PS51778">
    <property type="entry name" value="VAST"/>
    <property type="match status" value="1"/>
</dbReference>
<feature type="compositionally biased region" description="Polar residues" evidence="6">
    <location>
        <begin position="36"/>
        <end position="68"/>
    </location>
</feature>
<organism evidence="9 10">
    <name type="scientific">Papiliotrema laurentii</name>
    <name type="common">Cryptococcus laurentii</name>
    <dbReference type="NCBI Taxonomy" id="5418"/>
    <lineage>
        <taxon>Eukaryota</taxon>
        <taxon>Fungi</taxon>
        <taxon>Dikarya</taxon>
        <taxon>Basidiomycota</taxon>
        <taxon>Agaricomycotina</taxon>
        <taxon>Tremellomycetes</taxon>
        <taxon>Tremellales</taxon>
        <taxon>Rhynchogastremaceae</taxon>
        <taxon>Papiliotrema</taxon>
    </lineage>
</organism>
<comment type="similarity">
    <text evidence="2">Belongs to the YSP2 family.</text>
</comment>
<evidence type="ECO:0000259" key="8">
    <source>
        <dbReference type="PROSITE" id="PS51778"/>
    </source>
</evidence>
<dbReference type="GO" id="GO:0005789">
    <property type="term" value="C:endoplasmic reticulum membrane"/>
    <property type="evidence" value="ECO:0007669"/>
    <property type="project" value="TreeGrafter"/>
</dbReference>
<gene>
    <name evidence="9" type="ORF">DB88DRAFT_544364</name>
</gene>
<dbReference type="Proteomes" id="UP001182556">
    <property type="component" value="Unassembled WGS sequence"/>
</dbReference>
<evidence type="ECO:0000256" key="2">
    <source>
        <dbReference type="ARBA" id="ARBA00006582"/>
    </source>
</evidence>
<keyword evidence="5 7" id="KW-0472">Membrane</keyword>
<dbReference type="PANTHER" id="PTHR23319:SF4">
    <property type="entry name" value="GRAM DOMAIN CONTAINING 1B, ISOFORM E"/>
    <property type="match status" value="1"/>
</dbReference>
<dbReference type="EMBL" id="JAODAN010000002">
    <property type="protein sequence ID" value="KAK1926067.1"/>
    <property type="molecule type" value="Genomic_DNA"/>
</dbReference>